<organism evidence="8">
    <name type="scientific">Guillardia theta</name>
    <name type="common">Cryptophyte</name>
    <name type="synonym">Cryptomonas phi</name>
    <dbReference type="NCBI Taxonomy" id="55529"/>
    <lineage>
        <taxon>Eukaryota</taxon>
        <taxon>Cryptophyceae</taxon>
        <taxon>Pyrenomonadales</taxon>
        <taxon>Geminigeraceae</taxon>
        <taxon>Guillardia</taxon>
    </lineage>
</organism>
<dbReference type="Pfam" id="PF01733">
    <property type="entry name" value="Nucleoside_tran"/>
    <property type="match status" value="1"/>
</dbReference>
<dbReference type="InterPro" id="IPR036259">
    <property type="entry name" value="MFS_trans_sf"/>
</dbReference>
<dbReference type="PRINTS" id="PR01130">
    <property type="entry name" value="DERENTRNSPRT"/>
</dbReference>
<feature type="transmembrane region" description="Helical" evidence="7">
    <location>
        <begin position="269"/>
        <end position="287"/>
    </location>
</feature>
<evidence type="ECO:0000256" key="7">
    <source>
        <dbReference type="SAM" id="Phobius"/>
    </source>
</evidence>
<evidence type="ECO:0000256" key="4">
    <source>
        <dbReference type="ARBA" id="ARBA00022692"/>
    </source>
</evidence>
<dbReference type="GO" id="GO:0005337">
    <property type="term" value="F:nucleoside transmembrane transporter activity"/>
    <property type="evidence" value="ECO:0007669"/>
    <property type="project" value="InterPro"/>
</dbReference>
<keyword evidence="6 7" id="KW-0472">Membrane</keyword>
<sequence length="426" mass="46608">MVDVSILERQEAENSLATFIYFLLLGCGALTPWNSLVSAVDFFSTLFSQYDVADAFAIANFSASLFFFLLQLKWFRCFQAKAYICLFLYFAVLSFPMYQAWRYTEPFQEASVDQALQFALLVGLVGVAGGAGAGLQTVFFSLSGQVGSTYTGAFMNGQAVAGLLTSTCRILSKVWFDDLPPFDALRTSSIIYFISSLVVVLLCTLSFFSLLRMPMVRQSRSHAQNLREDALDDEEREILVPEEGLPPPPPPASQDASVIDVFRKVHPSAIGVLFVFWLTISLFPGITTKIPCAGQDDRNWMPILLIAMYNVGDLAGRVAGGHLCYLLSERFLLSFAVLRVALIPLFLLLQRSPLVLAPFHNESAFLAVCLLAVSNGFAATIFLIKGQERVSTGPQRDTASTLLALCMTLGLTLGAVSAVPLNFLSA</sequence>
<dbReference type="InterPro" id="IPR002259">
    <property type="entry name" value="Eqnu_transpt"/>
</dbReference>
<proteinExistence type="inferred from homology"/>
<dbReference type="AlphaFoldDB" id="A0A7S4L316"/>
<dbReference type="PIRSF" id="PIRSF016379">
    <property type="entry name" value="ENT"/>
    <property type="match status" value="1"/>
</dbReference>
<evidence type="ECO:0008006" key="9">
    <source>
        <dbReference type="Google" id="ProtNLM"/>
    </source>
</evidence>
<feature type="transmembrane region" description="Helical" evidence="7">
    <location>
        <begin position="190"/>
        <end position="211"/>
    </location>
</feature>
<dbReference type="PANTHER" id="PTHR10332:SF10">
    <property type="entry name" value="EQUILIBRATIVE NUCLEOSIDE TRANSPORTER 4"/>
    <property type="match status" value="1"/>
</dbReference>
<evidence type="ECO:0000256" key="6">
    <source>
        <dbReference type="ARBA" id="ARBA00023136"/>
    </source>
</evidence>
<reference evidence="8" key="1">
    <citation type="submission" date="2021-01" db="EMBL/GenBank/DDBJ databases">
        <authorList>
            <person name="Corre E."/>
            <person name="Pelletier E."/>
            <person name="Niang G."/>
            <person name="Scheremetjew M."/>
            <person name="Finn R."/>
            <person name="Kale V."/>
            <person name="Holt S."/>
            <person name="Cochrane G."/>
            <person name="Meng A."/>
            <person name="Brown T."/>
            <person name="Cohen L."/>
        </authorList>
    </citation>
    <scope>NUCLEOTIDE SEQUENCE</scope>
    <source>
        <strain evidence="8">CCMP 2712</strain>
    </source>
</reference>
<comment type="subcellular location">
    <subcellularLocation>
        <location evidence="1">Membrane</location>
        <topology evidence="1">Multi-pass membrane protein</topology>
    </subcellularLocation>
</comment>
<name>A0A7S4L316_GUITH</name>
<evidence type="ECO:0000256" key="5">
    <source>
        <dbReference type="ARBA" id="ARBA00022989"/>
    </source>
</evidence>
<keyword evidence="5 7" id="KW-1133">Transmembrane helix</keyword>
<protein>
    <recommendedName>
        <fullName evidence="9">Equilibrative nucleoside transporter</fullName>
    </recommendedName>
</protein>
<feature type="transmembrane region" description="Helical" evidence="7">
    <location>
        <begin position="53"/>
        <end position="70"/>
    </location>
</feature>
<feature type="transmembrane region" description="Helical" evidence="7">
    <location>
        <begin position="299"/>
        <end position="319"/>
    </location>
</feature>
<feature type="transmembrane region" description="Helical" evidence="7">
    <location>
        <begin position="118"/>
        <end position="142"/>
    </location>
</feature>
<comment type="similarity">
    <text evidence="2">Belongs to the SLC29A/ENT transporter (TC 2.A.57) family.</text>
</comment>
<accession>A0A7S4L316</accession>
<dbReference type="EMBL" id="HBKN01029115">
    <property type="protein sequence ID" value="CAE2313134.1"/>
    <property type="molecule type" value="Transcribed_RNA"/>
</dbReference>
<gene>
    <name evidence="8" type="ORF">GTHE00462_LOCUS22576</name>
</gene>
<evidence type="ECO:0000256" key="1">
    <source>
        <dbReference type="ARBA" id="ARBA00004141"/>
    </source>
</evidence>
<evidence type="ECO:0000313" key="8">
    <source>
        <dbReference type="EMBL" id="CAE2313134.1"/>
    </source>
</evidence>
<keyword evidence="3" id="KW-0813">Transport</keyword>
<evidence type="ECO:0000256" key="3">
    <source>
        <dbReference type="ARBA" id="ARBA00022448"/>
    </source>
</evidence>
<feature type="transmembrane region" description="Helical" evidence="7">
    <location>
        <begin position="404"/>
        <end position="424"/>
    </location>
</feature>
<feature type="transmembrane region" description="Helical" evidence="7">
    <location>
        <begin position="364"/>
        <end position="384"/>
    </location>
</feature>
<feature type="transmembrane region" description="Helical" evidence="7">
    <location>
        <begin position="82"/>
        <end position="98"/>
    </location>
</feature>
<feature type="transmembrane region" description="Helical" evidence="7">
    <location>
        <begin position="331"/>
        <end position="349"/>
    </location>
</feature>
<dbReference type="SUPFAM" id="SSF103473">
    <property type="entry name" value="MFS general substrate transporter"/>
    <property type="match status" value="1"/>
</dbReference>
<evidence type="ECO:0000256" key="2">
    <source>
        <dbReference type="ARBA" id="ARBA00007965"/>
    </source>
</evidence>
<dbReference type="PANTHER" id="PTHR10332">
    <property type="entry name" value="EQUILIBRATIVE NUCLEOSIDE TRANSPORTER"/>
    <property type="match status" value="1"/>
</dbReference>
<feature type="transmembrane region" description="Helical" evidence="7">
    <location>
        <begin position="12"/>
        <end position="33"/>
    </location>
</feature>
<dbReference type="GO" id="GO:0005886">
    <property type="term" value="C:plasma membrane"/>
    <property type="evidence" value="ECO:0007669"/>
    <property type="project" value="TreeGrafter"/>
</dbReference>
<keyword evidence="4 7" id="KW-0812">Transmembrane</keyword>